<protein>
    <submittedName>
        <fullName evidence="2">Phage tail component</fullName>
    </submittedName>
</protein>
<dbReference type="Proteomes" id="UP000035704">
    <property type="component" value="Chromosome"/>
</dbReference>
<sequence>MIPGAFKFRNVHSTSFKIISRSVNRPILPMKRQNKIVVPGRHGTYDFGDNTYEDRSITMEIAYIGKDYNELRLRGREIAAWLSSKHYQQLIFDDELNKFYLAKLHSTVDLENFYRLGRTQAIFDCKPFAYSIDLKTVENAIVLKPHNVVINTAGTVETPPILTLENQGTNTLTNIALSIEFEIE</sequence>
<dbReference type="AlphaFoldDB" id="A0A0D8IA24"/>
<accession>A0A0D8IA24</accession>
<organism evidence="2 3">
    <name type="scientific">Clostridium aceticum</name>
    <dbReference type="NCBI Taxonomy" id="84022"/>
    <lineage>
        <taxon>Bacteria</taxon>
        <taxon>Bacillati</taxon>
        <taxon>Bacillota</taxon>
        <taxon>Clostridia</taxon>
        <taxon>Eubacteriales</taxon>
        <taxon>Clostridiaceae</taxon>
        <taxon>Clostridium</taxon>
    </lineage>
</organism>
<dbReference type="RefSeq" id="WP_044825851.1">
    <property type="nucleotide sequence ID" value="NZ_CP009687.1"/>
</dbReference>
<dbReference type="KEGG" id="cace:CACET_c31740"/>
<dbReference type="InterPro" id="IPR008841">
    <property type="entry name" value="Siphovirus-type_tail_N"/>
</dbReference>
<keyword evidence="3" id="KW-1185">Reference proteome</keyword>
<evidence type="ECO:0000259" key="1">
    <source>
        <dbReference type="Pfam" id="PF05709"/>
    </source>
</evidence>
<gene>
    <name evidence="2" type="ORF">CACET_c31740</name>
</gene>
<dbReference type="NCBIfam" id="TIGR01633">
    <property type="entry name" value="phi3626_gp14_N"/>
    <property type="match status" value="1"/>
</dbReference>
<dbReference type="Gene3D" id="2.40.30.200">
    <property type="match status" value="1"/>
</dbReference>
<dbReference type="STRING" id="84022.CACET_c31740"/>
<dbReference type="OrthoDB" id="2734969at2"/>
<dbReference type="PATRIC" id="fig|84022.5.peg.1343"/>
<dbReference type="InterPro" id="IPR006520">
    <property type="entry name" value="Dit_BPSPP_N"/>
</dbReference>
<dbReference type="Pfam" id="PF05709">
    <property type="entry name" value="Sipho_tail"/>
    <property type="match status" value="1"/>
</dbReference>
<proteinExistence type="predicted"/>
<dbReference type="EMBL" id="CP009687">
    <property type="protein sequence ID" value="AKL96618.1"/>
    <property type="molecule type" value="Genomic_DNA"/>
</dbReference>
<reference evidence="2 3" key="1">
    <citation type="submission" date="2014-10" db="EMBL/GenBank/DDBJ databases">
        <title>Genome sequence of Clostridium aceticum DSM 1496.</title>
        <authorList>
            <person name="Poehlein A."/>
            <person name="Schiel-Bengelsdorf B."/>
            <person name="Gottschalk G."/>
            <person name="Duerre P."/>
            <person name="Daniel R."/>
        </authorList>
    </citation>
    <scope>NUCLEOTIDE SEQUENCE [LARGE SCALE GENOMIC DNA]</scope>
    <source>
        <strain evidence="2 3">DSM 1496</strain>
    </source>
</reference>
<evidence type="ECO:0000313" key="2">
    <source>
        <dbReference type="EMBL" id="AKL96618.1"/>
    </source>
</evidence>
<evidence type="ECO:0000313" key="3">
    <source>
        <dbReference type="Proteomes" id="UP000035704"/>
    </source>
</evidence>
<feature type="domain" description="Siphovirus-type tail component RIFT-related" evidence="1">
    <location>
        <begin position="19"/>
        <end position="119"/>
    </location>
</feature>
<name>A0A0D8IA24_9CLOT</name>